<evidence type="ECO:0000256" key="1">
    <source>
        <dbReference type="SAM" id="SignalP"/>
    </source>
</evidence>
<dbReference type="EMBL" id="UGTL01000001">
    <property type="protein sequence ID" value="SUB85733.1"/>
    <property type="molecule type" value="Genomic_DNA"/>
</dbReference>
<dbReference type="GeneID" id="91082655"/>
<feature type="signal peptide" evidence="1">
    <location>
        <begin position="1"/>
        <end position="20"/>
    </location>
</feature>
<name>A0A379DZ28_9BACT</name>
<proteinExistence type="predicted"/>
<dbReference type="RefSeq" id="WP_021669605.1">
    <property type="nucleotide sequence ID" value="NZ_CAMPVB010000014.1"/>
</dbReference>
<keyword evidence="1" id="KW-0732">Signal</keyword>
<organism evidence="2 3">
    <name type="scientific">Prevotella disiens</name>
    <dbReference type="NCBI Taxonomy" id="28130"/>
    <lineage>
        <taxon>Bacteria</taxon>
        <taxon>Pseudomonadati</taxon>
        <taxon>Bacteroidota</taxon>
        <taxon>Bacteroidia</taxon>
        <taxon>Bacteroidales</taxon>
        <taxon>Prevotellaceae</taxon>
        <taxon>Prevotella</taxon>
    </lineage>
</organism>
<gene>
    <name evidence="2" type="ORF">NCTC11157_01468</name>
</gene>
<protein>
    <recommendedName>
        <fullName evidence="4">Outer membrane protein beta-barrel domain-containing protein</fullName>
    </recommendedName>
</protein>
<dbReference type="Proteomes" id="UP000254072">
    <property type="component" value="Unassembled WGS sequence"/>
</dbReference>
<evidence type="ECO:0008006" key="4">
    <source>
        <dbReference type="Google" id="ProtNLM"/>
    </source>
</evidence>
<dbReference type="AlphaFoldDB" id="A0A379DZ28"/>
<accession>A0A379DZ28</accession>
<reference evidence="2 3" key="1">
    <citation type="submission" date="2018-06" db="EMBL/GenBank/DDBJ databases">
        <authorList>
            <consortium name="Pathogen Informatics"/>
            <person name="Doyle S."/>
        </authorList>
    </citation>
    <scope>NUCLEOTIDE SEQUENCE [LARGE SCALE GENOMIC DNA]</scope>
    <source>
        <strain evidence="2 3">NCTC11157</strain>
    </source>
</reference>
<evidence type="ECO:0000313" key="2">
    <source>
        <dbReference type="EMBL" id="SUB85733.1"/>
    </source>
</evidence>
<feature type="chain" id="PRO_5016870666" description="Outer membrane protein beta-barrel domain-containing protein" evidence="1">
    <location>
        <begin position="21"/>
        <end position="155"/>
    </location>
</feature>
<sequence>MKKISLIFLVLLMAVSNLNAQSKKWQATAGVGVDVSYVDVSIGRYLSKYGGIEIQFRQQLRNTDLEQMSLMINWVKNLTKDKVRKLPINTELILGIGGTKNKYEETNHQAFAFNGGVRVNYNIKDNFGVFIAPNAIWIGFEKLKANVTLGAKYKF</sequence>
<evidence type="ECO:0000313" key="3">
    <source>
        <dbReference type="Proteomes" id="UP000254072"/>
    </source>
</evidence>
<dbReference type="Gene3D" id="2.40.160.20">
    <property type="match status" value="1"/>
</dbReference>